<evidence type="ECO:0000313" key="4">
    <source>
        <dbReference type="Proteomes" id="UP000185612"/>
    </source>
</evidence>
<accession>A0A1Q5PWE4</accession>
<dbReference type="STRING" id="52770.BSZ40_05485"/>
<reference evidence="4" key="1">
    <citation type="submission" date="2016-12" db="EMBL/GenBank/DDBJ databases">
        <authorList>
            <person name="Meng X."/>
        </authorList>
    </citation>
    <scope>NUCLEOTIDE SEQUENCE [LARGE SCALE GENOMIC DNA]</scope>
    <source>
        <strain evidence="4">DSM 20732</strain>
    </source>
</reference>
<organism evidence="3 4">
    <name type="scientific">Buchananella hordeovulneris</name>
    <dbReference type="NCBI Taxonomy" id="52770"/>
    <lineage>
        <taxon>Bacteria</taxon>
        <taxon>Bacillati</taxon>
        <taxon>Actinomycetota</taxon>
        <taxon>Actinomycetes</taxon>
        <taxon>Actinomycetales</taxon>
        <taxon>Actinomycetaceae</taxon>
        <taxon>Buchananella</taxon>
    </lineage>
</organism>
<protein>
    <recommendedName>
        <fullName evidence="2">YdbS-like PH domain-containing protein</fullName>
    </recommendedName>
</protein>
<feature type="transmembrane region" description="Helical" evidence="1">
    <location>
        <begin position="28"/>
        <end position="47"/>
    </location>
</feature>
<sequence>MSIDKRLGAEEYVILHLRTHIKALFPQLLLHLVLTAALVCYFVFAPADWGQLPLLVAIGAYLLLVGIFVAWPFLKWRTTTYTVTNRRIITRRGVVNRTGHDLPLRRINNVQYERSFTDRLLGCGTLVLETAADEPLTLPDLPRIEKVHVQITEVLFGEDGFLDNEDEIE</sequence>
<proteinExistence type="predicted"/>
<feature type="transmembrane region" description="Helical" evidence="1">
    <location>
        <begin position="53"/>
        <end position="74"/>
    </location>
</feature>
<dbReference type="PANTHER" id="PTHR37938:SF1">
    <property type="entry name" value="BLL0215 PROTEIN"/>
    <property type="match status" value="1"/>
</dbReference>
<keyword evidence="4" id="KW-1185">Reference proteome</keyword>
<feature type="domain" description="YdbS-like PH" evidence="2">
    <location>
        <begin position="76"/>
        <end position="147"/>
    </location>
</feature>
<dbReference type="Proteomes" id="UP000185612">
    <property type="component" value="Unassembled WGS sequence"/>
</dbReference>
<keyword evidence="1" id="KW-0812">Transmembrane</keyword>
<evidence type="ECO:0000259" key="2">
    <source>
        <dbReference type="Pfam" id="PF03703"/>
    </source>
</evidence>
<evidence type="ECO:0000256" key="1">
    <source>
        <dbReference type="SAM" id="Phobius"/>
    </source>
</evidence>
<dbReference type="InterPro" id="IPR005182">
    <property type="entry name" value="YdbS-like_PH"/>
</dbReference>
<dbReference type="RefSeq" id="WP_073824094.1">
    <property type="nucleotide sequence ID" value="NZ_JAUNKL010000014.1"/>
</dbReference>
<dbReference type="AlphaFoldDB" id="A0A1Q5PWE4"/>
<gene>
    <name evidence="3" type="ORF">BSZ40_05485</name>
</gene>
<keyword evidence="1" id="KW-0472">Membrane</keyword>
<dbReference type="OrthoDB" id="4990503at2"/>
<keyword evidence="1" id="KW-1133">Transmembrane helix</keyword>
<evidence type="ECO:0000313" key="3">
    <source>
        <dbReference type="EMBL" id="OKL51934.1"/>
    </source>
</evidence>
<dbReference type="EMBL" id="MQVS01000004">
    <property type="protein sequence ID" value="OKL51934.1"/>
    <property type="molecule type" value="Genomic_DNA"/>
</dbReference>
<dbReference type="Pfam" id="PF03703">
    <property type="entry name" value="bPH_2"/>
    <property type="match status" value="1"/>
</dbReference>
<comment type="caution">
    <text evidence="3">The sequence shown here is derived from an EMBL/GenBank/DDBJ whole genome shotgun (WGS) entry which is preliminary data.</text>
</comment>
<dbReference type="PANTHER" id="PTHR37938">
    <property type="entry name" value="BLL0215 PROTEIN"/>
    <property type="match status" value="1"/>
</dbReference>
<name>A0A1Q5PWE4_9ACTO</name>